<dbReference type="InterPro" id="IPR001623">
    <property type="entry name" value="DnaJ_domain"/>
</dbReference>
<evidence type="ECO:0000256" key="2">
    <source>
        <dbReference type="SAM" id="MobiDB-lite"/>
    </source>
</evidence>
<dbReference type="EMBL" id="ANNX02000031">
    <property type="protein sequence ID" value="KYC39812.1"/>
    <property type="molecule type" value="Genomic_DNA"/>
</dbReference>
<dbReference type="InterPro" id="IPR036869">
    <property type="entry name" value="J_dom_sf"/>
</dbReference>
<feature type="coiled-coil region" evidence="1">
    <location>
        <begin position="233"/>
        <end position="267"/>
    </location>
</feature>
<evidence type="ECO:0000313" key="4">
    <source>
        <dbReference type="Proteomes" id="UP000076925"/>
    </source>
</evidence>
<name>A0A139X5C0_9CYAN</name>
<feature type="region of interest" description="Disordered" evidence="2">
    <location>
        <begin position="135"/>
        <end position="166"/>
    </location>
</feature>
<accession>A0A139X5C0</accession>
<dbReference type="CDD" id="cd06257">
    <property type="entry name" value="DnaJ"/>
    <property type="match status" value="1"/>
</dbReference>
<comment type="caution">
    <text evidence="3">The sequence shown here is derived from an EMBL/GenBank/DDBJ whole genome shotgun (WGS) entry which is preliminary data.</text>
</comment>
<dbReference type="RefSeq" id="WP_017745695.1">
    <property type="nucleotide sequence ID" value="NZ_KQ976354.1"/>
</dbReference>
<protein>
    <submittedName>
        <fullName evidence="3">Molecular chaperone DnaJ</fullName>
    </submittedName>
</protein>
<dbReference type="STRING" id="128403.WA1_27965"/>
<dbReference type="AlphaFoldDB" id="A0A139X5C0"/>
<dbReference type="Gene3D" id="1.10.287.110">
    <property type="entry name" value="DnaJ domain"/>
    <property type="match status" value="1"/>
</dbReference>
<gene>
    <name evidence="3" type="ORF">WA1_27965</name>
</gene>
<organism evidence="3 4">
    <name type="scientific">Scytonema hofmannii PCC 7110</name>
    <dbReference type="NCBI Taxonomy" id="128403"/>
    <lineage>
        <taxon>Bacteria</taxon>
        <taxon>Bacillati</taxon>
        <taxon>Cyanobacteriota</taxon>
        <taxon>Cyanophyceae</taxon>
        <taxon>Nostocales</taxon>
        <taxon>Scytonemataceae</taxon>
        <taxon>Scytonema</taxon>
    </lineage>
</organism>
<dbReference type="OrthoDB" id="508466at2"/>
<dbReference type="SUPFAM" id="SSF46565">
    <property type="entry name" value="Chaperone J-domain"/>
    <property type="match status" value="1"/>
</dbReference>
<proteinExistence type="predicted"/>
<keyword evidence="4" id="KW-1185">Reference proteome</keyword>
<evidence type="ECO:0000313" key="3">
    <source>
        <dbReference type="EMBL" id="KYC39812.1"/>
    </source>
</evidence>
<keyword evidence="1" id="KW-0175">Coiled coil</keyword>
<sequence length="353" mass="41050">MPKKARSTFPATTTTTLALSSIHIRLEAIEKEHQWLLKQIKRKQTELNNFVEQMRSLATDIFHRGSPSFKKLAELDRQIHTLFEEIFTTRKFGKKTKKDVEGIYRNLQMAGIISPKLSNNEDDAELDQLFEVDENGNFDSQSPQEEDYQHQETQQEIGFSSGAKADGSRNVRQAFLRLAEIFHPDKVTDGETQMRHTEIMKEINKAYQEGDLARLLEIERKHQAGESVESNSEDDLTRKCTRLEQENEFLKTQYENLKRELRLVKHSPEGAMVSDCRKANREGIDPVGQMLEQVESEIEVIGDIRDFVKDFREQKISIKEFLYGPPVLRQRNQEMMEDLLEEMLGDLDRIVVF</sequence>
<dbReference type="Proteomes" id="UP000076925">
    <property type="component" value="Unassembled WGS sequence"/>
</dbReference>
<evidence type="ECO:0000256" key="1">
    <source>
        <dbReference type="SAM" id="Coils"/>
    </source>
</evidence>
<reference evidence="3 4" key="1">
    <citation type="journal article" date="2013" name="Genome Biol. Evol.">
        <title>Genomes of Stigonematalean cyanobacteria (subsection V) and the evolution of oxygenic photosynthesis from prokaryotes to plastids.</title>
        <authorList>
            <person name="Dagan T."/>
            <person name="Roettger M."/>
            <person name="Stucken K."/>
            <person name="Landan G."/>
            <person name="Koch R."/>
            <person name="Major P."/>
            <person name="Gould S.B."/>
            <person name="Goremykin V.V."/>
            <person name="Rippka R."/>
            <person name="Tandeau de Marsac N."/>
            <person name="Gugger M."/>
            <person name="Lockhart P.J."/>
            <person name="Allen J.F."/>
            <person name="Brune I."/>
            <person name="Maus I."/>
            <person name="Puhler A."/>
            <person name="Martin W.F."/>
        </authorList>
    </citation>
    <scope>NUCLEOTIDE SEQUENCE [LARGE SCALE GENOMIC DNA]</scope>
    <source>
        <strain evidence="3 4">PCC 7110</strain>
    </source>
</reference>